<dbReference type="AlphaFoldDB" id="A0A927FI61"/>
<accession>A0A927FI61</accession>
<sequence>MHWQGCDVAFLTQHGKQHLVGPPIEAALGCRILHTEGYDTDKLGTFTHELARPGSQMDAAREKARIGMALTGSSIGIASEGSFGPDPVGGFVPWNTEVLLWIDQKQDLEITGWAHGHAQSLQKPIQSLQELELFALEAKFPEHRLTMRPSHEDHPAIIKGIHNVPSLMEAFERCRSQSNNGLVYVENDLRAFCNPTRQNIIRNAASDLIQKLQSLCPACDAPGFWVDRRIPGLRCRVCGRKTRLPISEVWHCQICKMQEERAIHTKALADPARCDHCNP</sequence>
<organism evidence="2 3">
    <name type="scientific">Limnohabitans radicicola</name>
    <dbReference type="NCBI Taxonomy" id="2771427"/>
    <lineage>
        <taxon>Bacteria</taxon>
        <taxon>Pseudomonadati</taxon>
        <taxon>Pseudomonadota</taxon>
        <taxon>Betaproteobacteria</taxon>
        <taxon>Burkholderiales</taxon>
        <taxon>Comamonadaceae</taxon>
        <taxon>Limnohabitans</taxon>
    </lineage>
</organism>
<dbReference type="Pfam" id="PF20376">
    <property type="entry name" value="DUF6671"/>
    <property type="match status" value="1"/>
</dbReference>
<evidence type="ECO:0000313" key="3">
    <source>
        <dbReference type="Proteomes" id="UP000647424"/>
    </source>
</evidence>
<gene>
    <name evidence="2" type="ORF">IC609_08020</name>
</gene>
<dbReference type="InterPro" id="IPR046612">
    <property type="entry name" value="DUF6671"/>
</dbReference>
<protein>
    <recommendedName>
        <fullName evidence="1">DUF6671 domain-containing protein</fullName>
    </recommendedName>
</protein>
<reference evidence="2 3" key="1">
    <citation type="submission" date="2020-09" db="EMBL/GenBank/DDBJ databases">
        <title>Genome seq and assembly of Limnohabitants sp.</title>
        <authorList>
            <person name="Chhetri G."/>
        </authorList>
    </citation>
    <scope>NUCLEOTIDE SEQUENCE [LARGE SCALE GENOMIC DNA]</scope>
    <source>
        <strain evidence="2 3">JUR4</strain>
    </source>
</reference>
<evidence type="ECO:0000313" key="2">
    <source>
        <dbReference type="EMBL" id="MBD8050488.1"/>
    </source>
</evidence>
<comment type="caution">
    <text evidence="2">The sequence shown here is derived from an EMBL/GenBank/DDBJ whole genome shotgun (WGS) entry which is preliminary data.</text>
</comment>
<dbReference type="Proteomes" id="UP000647424">
    <property type="component" value="Unassembled WGS sequence"/>
</dbReference>
<keyword evidence="3" id="KW-1185">Reference proteome</keyword>
<evidence type="ECO:0000259" key="1">
    <source>
        <dbReference type="Pfam" id="PF20376"/>
    </source>
</evidence>
<name>A0A927FI61_9BURK</name>
<proteinExistence type="predicted"/>
<feature type="domain" description="DUF6671" evidence="1">
    <location>
        <begin position="64"/>
        <end position="279"/>
    </location>
</feature>
<dbReference type="EMBL" id="JACYFT010000002">
    <property type="protein sequence ID" value="MBD8050488.1"/>
    <property type="molecule type" value="Genomic_DNA"/>
</dbReference>